<dbReference type="STRING" id="1317122.ATO12_22335"/>
<evidence type="ECO:0000313" key="2">
    <source>
        <dbReference type="Proteomes" id="UP000023541"/>
    </source>
</evidence>
<dbReference type="RefSeq" id="WP_034244311.1">
    <property type="nucleotide sequence ID" value="NZ_AQRA01000007.1"/>
</dbReference>
<reference evidence="1 2" key="1">
    <citation type="submission" date="2014-04" db="EMBL/GenBank/DDBJ databases">
        <title>Aquimarina sp. 22II-S11-z7 Genome Sequencing.</title>
        <authorList>
            <person name="Lai Q."/>
        </authorList>
    </citation>
    <scope>NUCLEOTIDE SEQUENCE [LARGE SCALE GENOMIC DNA]</scope>
    <source>
        <strain evidence="1 2">22II-S11-z7</strain>
    </source>
</reference>
<dbReference type="EMBL" id="AQRA01000007">
    <property type="protein sequence ID" value="EZH72869.1"/>
    <property type="molecule type" value="Genomic_DNA"/>
</dbReference>
<comment type="caution">
    <text evidence="1">The sequence shown here is derived from an EMBL/GenBank/DDBJ whole genome shotgun (WGS) entry which is preliminary data.</text>
</comment>
<dbReference type="Proteomes" id="UP000023541">
    <property type="component" value="Unassembled WGS sequence"/>
</dbReference>
<sequence>MRLQPRNKRLYKKALEIFTLSRSISNYLVHDLAPLQNNGSEHPHIYFTGDIIRQSDALAPKIIKAENQIFQDERIRHANSLIHITNRLYKNCERLEQSESNGKEFLILLRKELRKFKHLQRSWMMSL</sequence>
<dbReference type="AlphaFoldDB" id="A0A023BSE1"/>
<organism evidence="1 2">
    <name type="scientific">Aquimarina atlantica</name>
    <dbReference type="NCBI Taxonomy" id="1317122"/>
    <lineage>
        <taxon>Bacteria</taxon>
        <taxon>Pseudomonadati</taxon>
        <taxon>Bacteroidota</taxon>
        <taxon>Flavobacteriia</taxon>
        <taxon>Flavobacteriales</taxon>
        <taxon>Flavobacteriaceae</taxon>
        <taxon>Aquimarina</taxon>
    </lineage>
</organism>
<keyword evidence="2" id="KW-1185">Reference proteome</keyword>
<accession>A0A023BSE1</accession>
<dbReference type="OrthoDB" id="1441544at2"/>
<proteinExistence type="predicted"/>
<dbReference type="eggNOG" id="ENOG503163Q">
    <property type="taxonomic scope" value="Bacteria"/>
</dbReference>
<protein>
    <submittedName>
        <fullName evidence="1">Uncharacterized protein</fullName>
    </submittedName>
</protein>
<gene>
    <name evidence="1" type="ORF">ATO12_22335</name>
</gene>
<evidence type="ECO:0000313" key="1">
    <source>
        <dbReference type="EMBL" id="EZH72869.1"/>
    </source>
</evidence>
<name>A0A023BSE1_9FLAO</name>